<gene>
    <name evidence="2" type="ORF">FK268_17525</name>
</gene>
<dbReference type="AlphaFoldDB" id="A0A5C5RJ89"/>
<evidence type="ECO:0000256" key="1">
    <source>
        <dbReference type="SAM" id="MobiDB-lite"/>
    </source>
</evidence>
<dbReference type="OrthoDB" id="4484277at2"/>
<name>A0A5C5RJ89_9ACTN</name>
<feature type="region of interest" description="Disordered" evidence="1">
    <location>
        <begin position="1"/>
        <end position="22"/>
    </location>
</feature>
<comment type="caution">
    <text evidence="2">The sequence shown here is derived from an EMBL/GenBank/DDBJ whole genome shotgun (WGS) entry which is preliminary data.</text>
</comment>
<dbReference type="Proteomes" id="UP000319792">
    <property type="component" value="Unassembled WGS sequence"/>
</dbReference>
<reference evidence="2 3" key="1">
    <citation type="submission" date="2019-06" db="EMBL/GenBank/DDBJ databases">
        <authorList>
            <person name="Teng J.L.L."/>
            <person name="Lee H.H."/>
            <person name="Lau S.K.P."/>
            <person name="Woo P.C.Y."/>
        </authorList>
    </citation>
    <scope>NUCLEOTIDE SEQUENCE [LARGE SCALE GENOMIC DNA]</scope>
    <source>
        <strain evidence="2 3">HKU70</strain>
    </source>
</reference>
<feature type="compositionally biased region" description="Low complexity" evidence="1">
    <location>
        <begin position="1"/>
        <end position="18"/>
    </location>
</feature>
<dbReference type="RefSeq" id="WP_146436395.1">
    <property type="nucleotide sequence ID" value="NZ_VIGV01000006.1"/>
</dbReference>
<reference evidence="2 3" key="2">
    <citation type="submission" date="2019-08" db="EMBL/GenBank/DDBJ databases">
        <title>Tsukamurella conjunctivitidis sp. nov., Tsukamurella assacharolytica sp. nov. and Tsukamurella sputae sp. nov. isolated from patients with conjunctivitis, bacteraemia (lymphoma) and respiratory infection (sputum) in Hong Kong.</title>
        <authorList>
            <person name="Fok K.M.N."/>
            <person name="Fong J.Y.H."/>
        </authorList>
    </citation>
    <scope>NUCLEOTIDE SEQUENCE [LARGE SCALE GENOMIC DNA]</scope>
    <source>
        <strain evidence="2 3">HKU70</strain>
    </source>
</reference>
<dbReference type="EMBL" id="VIGV01000006">
    <property type="protein sequence ID" value="TWS22808.1"/>
    <property type="molecule type" value="Genomic_DNA"/>
</dbReference>
<evidence type="ECO:0000313" key="3">
    <source>
        <dbReference type="Proteomes" id="UP000319792"/>
    </source>
</evidence>
<accession>A0A5C5RJ89</accession>
<protein>
    <submittedName>
        <fullName evidence="2">Uncharacterized protein</fullName>
    </submittedName>
</protein>
<proteinExistence type="predicted"/>
<sequence length="89" mass="9376">MSTSRTDSTTDSETAETAPEVGATVVAFAGTDREASGRIVDDFGEFTPVATEYDGERIAEPARRWAVLTEAGELVFADSDDLTVGDAAE</sequence>
<evidence type="ECO:0000313" key="2">
    <source>
        <dbReference type="EMBL" id="TWS22808.1"/>
    </source>
</evidence>
<keyword evidence="3" id="KW-1185">Reference proteome</keyword>
<organism evidence="2 3">
    <name type="scientific">Tsukamurella sputi</name>
    <dbReference type="NCBI Taxonomy" id="2591848"/>
    <lineage>
        <taxon>Bacteria</taxon>
        <taxon>Bacillati</taxon>
        <taxon>Actinomycetota</taxon>
        <taxon>Actinomycetes</taxon>
        <taxon>Mycobacteriales</taxon>
        <taxon>Tsukamurellaceae</taxon>
        <taxon>Tsukamurella</taxon>
    </lineage>
</organism>